<gene>
    <name evidence="1" type="ORF">ACPOL_3734</name>
</gene>
<keyword evidence="2" id="KW-1185">Reference proteome</keyword>
<sequence>MIFNVDLLALGTPVISANTFKLASGEKAPTATVAFEVKATLSGQ</sequence>
<protein>
    <submittedName>
        <fullName evidence="1">Uncharacterized protein</fullName>
    </submittedName>
</protein>
<dbReference type="Proteomes" id="UP000253606">
    <property type="component" value="Chromosome"/>
</dbReference>
<evidence type="ECO:0000313" key="1">
    <source>
        <dbReference type="EMBL" id="AXC13013.1"/>
    </source>
</evidence>
<dbReference type="KEGG" id="abas:ACPOL_3734"/>
<name>A0A2Z5G1F5_9BACT</name>
<reference evidence="1 2" key="1">
    <citation type="journal article" date="2018" name="Front. Microbiol.">
        <title>Hydrolytic Capabilities as a Key to Environmental Success: Chitinolytic and Cellulolytic Acidobacteria From Acidic Sub-arctic Soils and Boreal Peatlands.</title>
        <authorList>
            <person name="Belova S.E."/>
            <person name="Ravin N.V."/>
            <person name="Pankratov T.A."/>
            <person name="Rakitin A.L."/>
            <person name="Ivanova A.A."/>
            <person name="Beletsky A.V."/>
            <person name="Mardanov A.V."/>
            <person name="Sinninghe Damste J.S."/>
            <person name="Dedysh S.N."/>
        </authorList>
    </citation>
    <scope>NUCLEOTIDE SEQUENCE [LARGE SCALE GENOMIC DNA]</scope>
    <source>
        <strain evidence="1 2">SBC82</strain>
    </source>
</reference>
<dbReference type="AlphaFoldDB" id="A0A2Z5G1F5"/>
<organism evidence="1 2">
    <name type="scientific">Acidisarcina polymorpha</name>
    <dbReference type="NCBI Taxonomy" id="2211140"/>
    <lineage>
        <taxon>Bacteria</taxon>
        <taxon>Pseudomonadati</taxon>
        <taxon>Acidobacteriota</taxon>
        <taxon>Terriglobia</taxon>
        <taxon>Terriglobales</taxon>
        <taxon>Acidobacteriaceae</taxon>
        <taxon>Acidisarcina</taxon>
    </lineage>
</organism>
<evidence type="ECO:0000313" key="2">
    <source>
        <dbReference type="Proteomes" id="UP000253606"/>
    </source>
</evidence>
<dbReference type="EMBL" id="CP030840">
    <property type="protein sequence ID" value="AXC13013.1"/>
    <property type="molecule type" value="Genomic_DNA"/>
</dbReference>
<proteinExistence type="predicted"/>
<accession>A0A2Z5G1F5</accession>